<dbReference type="InterPro" id="IPR045339">
    <property type="entry name" value="DUF6534"/>
</dbReference>
<dbReference type="Pfam" id="PF20152">
    <property type="entry name" value="DUF6534"/>
    <property type="match status" value="1"/>
</dbReference>
<keyword evidence="1" id="KW-1133">Transmembrane helix</keyword>
<dbReference type="PANTHER" id="PTHR40465">
    <property type="entry name" value="CHROMOSOME 1, WHOLE GENOME SHOTGUN SEQUENCE"/>
    <property type="match status" value="1"/>
</dbReference>
<feature type="transmembrane region" description="Helical" evidence="1">
    <location>
        <begin position="91"/>
        <end position="115"/>
    </location>
</feature>
<organism evidence="3 4">
    <name type="scientific">Phlebiopsis gigantea (strain 11061_1 CR5-6)</name>
    <name type="common">White-rot fungus</name>
    <name type="synonym">Peniophora gigantea</name>
    <dbReference type="NCBI Taxonomy" id="745531"/>
    <lineage>
        <taxon>Eukaryota</taxon>
        <taxon>Fungi</taxon>
        <taxon>Dikarya</taxon>
        <taxon>Basidiomycota</taxon>
        <taxon>Agaricomycotina</taxon>
        <taxon>Agaricomycetes</taxon>
        <taxon>Polyporales</taxon>
        <taxon>Phanerochaetaceae</taxon>
        <taxon>Phlebiopsis</taxon>
    </lineage>
</organism>
<dbReference type="EMBL" id="KN840772">
    <property type="protein sequence ID" value="KIP01530.1"/>
    <property type="molecule type" value="Genomic_DNA"/>
</dbReference>
<dbReference type="OrthoDB" id="3206554at2759"/>
<feature type="transmembrane region" description="Helical" evidence="1">
    <location>
        <begin position="54"/>
        <end position="75"/>
    </location>
</feature>
<evidence type="ECO:0000313" key="4">
    <source>
        <dbReference type="Proteomes" id="UP000053257"/>
    </source>
</evidence>
<sequence length="357" mass="39215">MPNTDQIDAANNTHESLGALSVGSLIGLFLSGIVMMQVYVYLRVYRRDRARIKFMVGIIWGMDFLHSIMICIANYETFVKRFGDTPDQLDYITWSIGTSVALTALVTFSVHCFFIHRIYLLSSGNKWLTYPSATLALFRLVAASVSTAEMIKLHSYKKFVTDYGYVFTMGLGAAVVLDVVNTTGMCYYLRQNKSRFSVMNDILDTLVVYTVETGAITCITTIASLACWVSMPNNLIFLGVHFTIPKLYANSFVAILNSRSALSAAQGSSAHSNRPLPVMLANLGASRQHSTVAGPHTTSGQSSKALEISVHKTIHTVVDRGAEVDEEANIDSPYAEQREHTHEGSVEAACFKIAHAA</sequence>
<reference evidence="3 4" key="1">
    <citation type="journal article" date="2014" name="PLoS Genet.">
        <title>Analysis of the Phlebiopsis gigantea genome, transcriptome and secretome provides insight into its pioneer colonization strategies of wood.</title>
        <authorList>
            <person name="Hori C."/>
            <person name="Ishida T."/>
            <person name="Igarashi K."/>
            <person name="Samejima M."/>
            <person name="Suzuki H."/>
            <person name="Master E."/>
            <person name="Ferreira P."/>
            <person name="Ruiz-Duenas F.J."/>
            <person name="Held B."/>
            <person name="Canessa P."/>
            <person name="Larrondo L.F."/>
            <person name="Schmoll M."/>
            <person name="Druzhinina I.S."/>
            <person name="Kubicek C.P."/>
            <person name="Gaskell J.A."/>
            <person name="Kersten P."/>
            <person name="St John F."/>
            <person name="Glasner J."/>
            <person name="Sabat G."/>
            <person name="Splinter BonDurant S."/>
            <person name="Syed K."/>
            <person name="Yadav J."/>
            <person name="Mgbeahuruike A.C."/>
            <person name="Kovalchuk A."/>
            <person name="Asiegbu F.O."/>
            <person name="Lackner G."/>
            <person name="Hoffmeister D."/>
            <person name="Rencoret J."/>
            <person name="Gutierrez A."/>
            <person name="Sun H."/>
            <person name="Lindquist E."/>
            <person name="Barry K."/>
            <person name="Riley R."/>
            <person name="Grigoriev I.V."/>
            <person name="Henrissat B."/>
            <person name="Kues U."/>
            <person name="Berka R.M."/>
            <person name="Martinez A.T."/>
            <person name="Covert S.F."/>
            <person name="Blanchette R.A."/>
            <person name="Cullen D."/>
        </authorList>
    </citation>
    <scope>NUCLEOTIDE SEQUENCE [LARGE SCALE GENOMIC DNA]</scope>
    <source>
        <strain evidence="3 4">11061_1 CR5-6</strain>
    </source>
</reference>
<dbReference type="Proteomes" id="UP000053257">
    <property type="component" value="Unassembled WGS sequence"/>
</dbReference>
<evidence type="ECO:0000256" key="1">
    <source>
        <dbReference type="SAM" id="Phobius"/>
    </source>
</evidence>
<keyword evidence="1" id="KW-0812">Transmembrane</keyword>
<keyword evidence="1" id="KW-0472">Membrane</keyword>
<accession>A0A0C3S1W4</accession>
<evidence type="ECO:0000259" key="2">
    <source>
        <dbReference type="Pfam" id="PF20152"/>
    </source>
</evidence>
<evidence type="ECO:0000313" key="3">
    <source>
        <dbReference type="EMBL" id="KIP01530.1"/>
    </source>
</evidence>
<dbReference type="STRING" id="745531.A0A0C3S1W4"/>
<proteinExistence type="predicted"/>
<protein>
    <recommendedName>
        <fullName evidence="2">DUF6534 domain-containing protein</fullName>
    </recommendedName>
</protein>
<dbReference type="AlphaFoldDB" id="A0A0C3S1W4"/>
<keyword evidence="4" id="KW-1185">Reference proteome</keyword>
<feature type="domain" description="DUF6534" evidence="2">
    <location>
        <begin position="174"/>
        <end position="260"/>
    </location>
</feature>
<name>A0A0C3S1W4_PHLG1</name>
<dbReference type="HOGENOM" id="CLU_046025_0_0_1"/>
<feature type="transmembrane region" description="Helical" evidence="1">
    <location>
        <begin position="165"/>
        <end position="189"/>
    </location>
</feature>
<gene>
    <name evidence="3" type="ORF">PHLGIDRAFT_349482</name>
</gene>
<dbReference type="PANTHER" id="PTHR40465:SF1">
    <property type="entry name" value="DUF6534 DOMAIN-CONTAINING PROTEIN"/>
    <property type="match status" value="1"/>
</dbReference>
<feature type="transmembrane region" description="Helical" evidence="1">
    <location>
        <begin position="127"/>
        <end position="145"/>
    </location>
</feature>
<feature type="transmembrane region" description="Helical" evidence="1">
    <location>
        <begin position="20"/>
        <end position="42"/>
    </location>
</feature>